<sequence length="165" mass="17807">MKHCRSLLFVLMLLALAGTASAQRQARVGLGFNALLTTAEGLGLGVRTRAAAPVSADLSLAVDLGFTGFIFRGRDEASYVFDPQLSAIVTFPPHGRQAFYILGGFGAYAPLSERYSGESGPTVHFGFGWVQLLRETQVFYELNPTLVVGERNVDVVLPVRIGVIF</sequence>
<dbReference type="OrthoDB" id="1493815at2"/>
<proteinExistence type="predicted"/>
<evidence type="ECO:0008006" key="4">
    <source>
        <dbReference type="Google" id="ProtNLM"/>
    </source>
</evidence>
<name>D0MH48_RHOM4</name>
<feature type="signal peptide" evidence="1">
    <location>
        <begin position="1"/>
        <end position="22"/>
    </location>
</feature>
<evidence type="ECO:0000313" key="2">
    <source>
        <dbReference type="EMBL" id="ACY47833.1"/>
    </source>
</evidence>
<feature type="chain" id="PRO_5003012155" description="Outer membrane protein beta-barrel domain-containing protein" evidence="1">
    <location>
        <begin position="23"/>
        <end position="165"/>
    </location>
</feature>
<accession>D0MH48</accession>
<dbReference type="EMBL" id="CP001807">
    <property type="protein sequence ID" value="ACY47833.1"/>
    <property type="molecule type" value="Genomic_DNA"/>
</dbReference>
<keyword evidence="1" id="KW-0732">Signal</keyword>
<protein>
    <recommendedName>
        <fullName evidence="4">Outer membrane protein beta-barrel domain-containing protein</fullName>
    </recommendedName>
</protein>
<evidence type="ECO:0000256" key="1">
    <source>
        <dbReference type="SAM" id="SignalP"/>
    </source>
</evidence>
<dbReference type="AlphaFoldDB" id="D0MH48"/>
<dbReference type="eggNOG" id="ENOG502ZZ6D">
    <property type="taxonomic scope" value="Bacteria"/>
</dbReference>
<gene>
    <name evidence="2" type="ordered locus">Rmar_0939</name>
</gene>
<organism evidence="2 3">
    <name type="scientific">Rhodothermus marinus (strain ATCC 43812 / DSM 4252 / R-10)</name>
    <name type="common">Rhodothermus obamensis</name>
    <dbReference type="NCBI Taxonomy" id="518766"/>
    <lineage>
        <taxon>Bacteria</taxon>
        <taxon>Pseudomonadati</taxon>
        <taxon>Rhodothermota</taxon>
        <taxon>Rhodothermia</taxon>
        <taxon>Rhodothermales</taxon>
        <taxon>Rhodothermaceae</taxon>
        <taxon>Rhodothermus</taxon>
    </lineage>
</organism>
<evidence type="ECO:0000313" key="3">
    <source>
        <dbReference type="Proteomes" id="UP000002221"/>
    </source>
</evidence>
<keyword evidence="3" id="KW-1185">Reference proteome</keyword>
<dbReference type="STRING" id="518766.Rmar_0939"/>
<reference evidence="2 3" key="1">
    <citation type="journal article" date="2009" name="Stand. Genomic Sci.">
        <title>Complete genome sequence of Rhodothermus marinus type strain (R-10).</title>
        <authorList>
            <person name="Nolan M."/>
            <person name="Tindall B.J."/>
            <person name="Pomrenke H."/>
            <person name="Lapidus A."/>
            <person name="Copeland A."/>
            <person name="Glavina Del Rio T."/>
            <person name="Lucas S."/>
            <person name="Chen F."/>
            <person name="Tice H."/>
            <person name="Cheng J.F."/>
            <person name="Saunders E."/>
            <person name="Han C."/>
            <person name="Bruce D."/>
            <person name="Goodwin L."/>
            <person name="Chain P."/>
            <person name="Pitluck S."/>
            <person name="Ovchinikova G."/>
            <person name="Pati A."/>
            <person name="Ivanova N."/>
            <person name="Mavromatis K."/>
            <person name="Chen A."/>
            <person name="Palaniappan K."/>
            <person name="Land M."/>
            <person name="Hauser L."/>
            <person name="Chang Y.J."/>
            <person name="Jeffries C.D."/>
            <person name="Brettin T."/>
            <person name="Goker M."/>
            <person name="Bristow J."/>
            <person name="Eisen J.A."/>
            <person name="Markowitz V."/>
            <person name="Hugenholtz P."/>
            <person name="Kyrpides N.C."/>
            <person name="Klenk H.P."/>
            <person name="Detter J.C."/>
        </authorList>
    </citation>
    <scope>NUCLEOTIDE SEQUENCE [LARGE SCALE GENOMIC DNA]</scope>
    <source>
        <strain evidence="3">ATCC 43812 / DSM 4252 / R-10</strain>
    </source>
</reference>
<dbReference type="Proteomes" id="UP000002221">
    <property type="component" value="Chromosome"/>
</dbReference>
<dbReference type="HOGENOM" id="CLU_1531483_0_0_10"/>
<dbReference type="RefSeq" id="WP_012843445.1">
    <property type="nucleotide sequence ID" value="NC_013501.1"/>
</dbReference>
<dbReference type="KEGG" id="rmr:Rmar_0939"/>